<dbReference type="InterPro" id="IPR000434">
    <property type="entry name" value="PC1"/>
</dbReference>
<dbReference type="InterPro" id="IPR001304">
    <property type="entry name" value="C-type_lectin-like"/>
</dbReference>
<dbReference type="Proteomes" id="UP000005207">
    <property type="component" value="Linkage group LG6"/>
</dbReference>
<evidence type="ECO:0000256" key="6">
    <source>
        <dbReference type="ARBA" id="ARBA00022692"/>
    </source>
</evidence>
<dbReference type="InterPro" id="IPR002889">
    <property type="entry name" value="WSC_carb-bd"/>
</dbReference>
<evidence type="ECO:0000259" key="22">
    <source>
        <dbReference type="PROSITE" id="PS51212"/>
    </source>
</evidence>
<evidence type="ECO:0000256" key="10">
    <source>
        <dbReference type="ARBA" id="ARBA00023069"/>
    </source>
</evidence>
<feature type="compositionally biased region" description="Basic residues" evidence="15">
    <location>
        <begin position="4555"/>
        <end position="4572"/>
    </location>
</feature>
<dbReference type="CDD" id="cd01752">
    <property type="entry name" value="PLAT_polycystin"/>
    <property type="match status" value="1"/>
</dbReference>
<keyword evidence="12" id="KW-0325">Glycoprotein</keyword>
<keyword evidence="8" id="KW-0677">Repeat</keyword>
<evidence type="ECO:0000256" key="17">
    <source>
        <dbReference type="SAM" id="SignalP"/>
    </source>
</evidence>
<dbReference type="SMART" id="SM00321">
    <property type="entry name" value="WSC"/>
    <property type="match status" value="1"/>
</dbReference>
<proteinExistence type="inferred from homology"/>
<dbReference type="GeneTree" id="ENSGT00940000167012"/>
<dbReference type="CDD" id="cd00146">
    <property type="entry name" value="PKD"/>
    <property type="match status" value="10"/>
</dbReference>
<feature type="compositionally biased region" description="Basic and acidic residues" evidence="15">
    <location>
        <begin position="4393"/>
        <end position="4413"/>
    </location>
</feature>
<comment type="subcellular location">
    <subcellularLocation>
        <location evidence="2">Cell membrane</location>
        <topology evidence="2">Multi-pass membrane protein</topology>
    </subcellularLocation>
    <subcellularLocation>
        <location evidence="1">Cell projection</location>
        <location evidence="1">Cilium</location>
    </subcellularLocation>
</comment>
<evidence type="ECO:0000259" key="21">
    <source>
        <dbReference type="PROSITE" id="PS51111"/>
    </source>
</evidence>
<dbReference type="InterPro" id="IPR001024">
    <property type="entry name" value="PLAT/LH2_dom"/>
</dbReference>
<dbReference type="InterPro" id="IPR013783">
    <property type="entry name" value="Ig-like_fold"/>
</dbReference>
<dbReference type="Pfam" id="PF02010">
    <property type="entry name" value="REJ"/>
    <property type="match status" value="1"/>
</dbReference>
<evidence type="ECO:0000313" key="23">
    <source>
        <dbReference type="Ensembl" id="ENSONIP00000022311.2"/>
    </source>
</evidence>
<dbReference type="InterPro" id="IPR000483">
    <property type="entry name" value="Cys-rich_flank_reg_C"/>
</dbReference>
<dbReference type="InterPro" id="IPR000203">
    <property type="entry name" value="GPS"/>
</dbReference>
<dbReference type="InterPro" id="IPR006228">
    <property type="entry name" value="Polycystin_cat"/>
</dbReference>
<dbReference type="HOGENOM" id="CLU_000173_0_0_1"/>
<keyword evidence="5" id="KW-0433">Leucine-rich repeat</keyword>
<dbReference type="Pfam" id="PF20519">
    <property type="entry name" value="Polycystin_dom"/>
    <property type="match status" value="1"/>
</dbReference>
<keyword evidence="13" id="KW-0966">Cell projection</keyword>
<dbReference type="SMART" id="SM00303">
    <property type="entry name" value="GPS"/>
    <property type="match status" value="1"/>
</dbReference>
<feature type="domain" description="PKD" evidence="19">
    <location>
        <begin position="1090"/>
        <end position="1160"/>
    </location>
</feature>
<feature type="domain" description="PKD" evidence="19">
    <location>
        <begin position="1801"/>
        <end position="1860"/>
    </location>
</feature>
<organism evidence="23 24">
    <name type="scientific">Oreochromis niloticus</name>
    <name type="common">Nile tilapia</name>
    <name type="synonym">Tilapia nilotica</name>
    <dbReference type="NCBI Taxonomy" id="8128"/>
    <lineage>
        <taxon>Eukaryota</taxon>
        <taxon>Metazoa</taxon>
        <taxon>Chordata</taxon>
        <taxon>Craniata</taxon>
        <taxon>Vertebrata</taxon>
        <taxon>Euteleostomi</taxon>
        <taxon>Actinopterygii</taxon>
        <taxon>Neopterygii</taxon>
        <taxon>Teleostei</taxon>
        <taxon>Neoteleostei</taxon>
        <taxon>Acanthomorphata</taxon>
        <taxon>Ovalentaria</taxon>
        <taxon>Cichlomorphae</taxon>
        <taxon>Cichliformes</taxon>
        <taxon>Cichlidae</taxon>
        <taxon>African cichlids</taxon>
        <taxon>Pseudocrenilabrinae</taxon>
        <taxon>Oreochromini</taxon>
        <taxon>Oreochromis</taxon>
    </lineage>
</organism>
<sequence length="4572" mass="505628">MPCGNGQTLSKRKHGVCLPRFSFFSSLLVALCCLEVWGSAAQADGGKSCSPCPVNCSCTGPQQSCVVNCSNIGLERAPAAEEIPLATNDMNALDNHQPGKQADLSNNQITTIEERICDDLCNLTQIDLSSNPFECDCKLFRFVSCLQQKGVQVRRSNELRCRHPLDLQDRPLLSVRLPTCLYAACLEDKNSGGLGRSELVIFSYSTFRNLTREQCHSVCFNESHRYGGLGEKHECLCSKNSDPNYISTSQCSAACTNPDVMKKCGWALAREVFVVEFSVSLTPLQLQSVHNHITFTANSSVTPVTLSWDFGDLSPRANTTGTVSTTSAHKYGLPGSYIVSLTAWAGHKKVTVTLPPKLELHCPPLVVANRSLELTLVSWGSVGLNVDWKITKDDVQVAKASPFCPVDATHDHESSSCFQILPGELSWTDARKQCLNRGGDLAIVRSDKLRNLLATKVTQERGVWLGLSDIDTPGKLHWVNGSEMQEGEEILHPRLTSSRGNVCVFLEARGQTSTYQCNAKRPYMCQYTAEVRVPDAGIYMVGMAVFPSHNPFHSASPTLHSVSQPPSSVIEMLLFPALSFVQAGRLSSLEFATQDLSSQVHVRFQIYRPHCHYHGTHLLLPSCGGPACAPVALCVSTDTKSSDPSSCPRLQQWCPFQGRCLPLSSPCPPSSCPNCTHVQHLTAGTFRPRYILQDEVVFTLPAGSALHVLDILVSRGDVIALQHDAGPSSLLHCQSSPQSPWRQPVLGLKRSDWFWINNTRLPADSSPEHDTDLLPDPELDIETLVKSGEAGWLEEMVCPVRVLYMEQSTTQLQGSQLSAGLPQPGNYSLLVTSVEPSYSVSASCPLRVVAPLGLTILHPPVQNGTLYMQSDDTRLLLRVQSCEPTTVSWRGSNHSATFQFECPLDFLSNPALCQLGPNPGSGGVVAEPSQFAVLDLSLKMEEHKDPVQVELEAHNNVIEASLKVIVHLEKPLRGLVVQPHPARRVLMESVSYTASVLEGSNPTFKWTVDDKPYFTYYNTVLNVIYQNAAVYKLTVTALNHVSTLTDHFNVTVDRLQPMVNLTVRGVPNVVPQGSTQTLTASVLMDMSVSATFRWSFGDGGYKEFEYKPPYSSSLFCQDSPNQVLLSNNITYIYSQPGIYTALVSVSNRYENITKSINMSVYSILTHVNIQTEPALLLAGKSAFFEAHPLPTPYGIHYEWHFGDGSVTQMGRRVPHTFTDSGNFTVCVSVNNTISSNSACAEMFVYKEIEDLTAKSTSPTELHSPTKVWAHLRSGNNITWTFSMGDGKIYTQSEPNVSHTYAKDGNYTVNVTAMNAVSSGWTILPVQVFVFQVIRMEPSGCVREQTTVNFQAWVSGNASAHLYEWSFGDGSPTETHRGNPRVSHTYLASGNYHLSLLLSTGANKTTKANFFTWVCVQPALKNISLTPEISHYAVGEEIQFWVRAEPQFNYSYQWDFGREEDPVLIHGSGSMVTAFKNPGLYMVTVNVFNNISSSNASAVIEVLMPIGPIVIQHNGTKYNNLTLGAPYTFISSSLASNVTYTWNFGDGNEVTGQNVLHTYNISGKYNITLKAANTVSQNYTTLTVIVIAPISGLRVNASLVKVPLNASVTFEAQMEEGDRSSVRYSWILCDHCTSIPGTYTMYYTFRSVGTFNIIVTAENDVGTAQANIFLFVQRELEGLQILAEETGGEGSIRLDGCCFSTNRGLQLQAGLKEGTNMTFTWNIIREQDPDSSFNKTGKTVQLNFPKPGPCIILLWAANLLGQLSVNRTIRFLEPAGDVHLQISKNPVAVNVSVNLTVLTTEGSDLQFRWSVDGNALQGNIPWKTHTFNTIGEKQVTVEVFNEVGSRTVSKLVSVQEVISGLNFSVTNGTQDSYIATGDSIFLQGKVVTGTNVTWTWLLDGKTETGKKTSVIFQEPKIANVTLNATNGVSSQVFSKEFFVQEKIDKLDFKASKNFVAVNEEVDFIISMAAGSDVELILSISGDATVYAKPNEIYSHVFNRVGTYNANLTAHNQVSSKRINLHVEVMELVRGLSIEGISDAIAVGENKMFVAKILAGSSVSYLWTFDLHHHKSTHIGKEAYYTPEEPGNLTIHLKVFNNLQGQEVTKWILVQNVLKSAVLNAVPRDTLINKTVKFRAYILPVSNPVVCLWHFGDGSASVRTNTTTVGYEYRHKGHYLVQVNCSNMVSWVLAQVEVNISVLECEEPEVHVVQAPRLSIWRSQPALVEANVDLKGCIRYGAQYLWQIFSGSSCDSEIMKDQSVTLGATIRLAVEVDMRRLQLSLPKMALAAGNYTLVFSLSYEGVPLRKAACLHLSIVSTRLVPIIEGGTYRVWSRTQDLQLSAEKSYDPNMDQSRQSLLHYHWECQNTSKGPEHCSTLNFGLGSSGPVLGISGSELEAEVEYTFKLTISKDGLAPESTTQTVLVQSGHIPIVYLECVSCKAQSIYEVSQNSYVYLRGTCTNCHGRWSAMTLKNETLVLDSSSTTTGSDGMNLVLRQGVLRHNDSYVFTLHVTDSSLNGEGAASITLHHNKAPAGGECHLRAGGEAGVAYADLDGEGRRIRTLLDRVHFNCSGYSDLGDSETTLLYSLLVTRCKEEYCEDFCVYKGSSPEHSAFLPPGFSIAQHHVYVYITVEDHQGAAIMPLNKTIEVVLPDPPPEYSSLPHWLSNLTDSKLKKLLEQGDSQRVRELSLALITVLNEYEQTSRSSRVSRDERNYRVRVRSNITRALTALDLTTVSDIQQTSAALAQCTAVSREFICEECQNSTLNKLESMLDILQTDTKQGVVTPTEIADNILNIMGDLIHQVSQSASYSYLQAAYLDSSSPPSISTPSSSGEEYGNAVLDTLEPHPLRVAAKAYSLSSVLMLILMHGRVLNEEPLVLRGAEIAATGKLADPQSLLCYHGNNSPECQLFSIPRAFNKRLGRAAAGKSIMQLLFQVESNPFPFNYVANYTISTEVASMEFRTENGTQIPISGLDDSLAITVAINNSSIGEVGSEGSGTGGVPTAGAVNISHCDSVIVRVSAGNGNRQAGLFVQLNFTIQGEHSHLSQTLVEEPFITAYLHSHEQPNEFNCTDRKRITLNMTRGQDLDHRDYTFFLSPETYDTTLDYFINVSTPCSSDSLPVDVRLEVGVFASLCQYFSESEKQWRTDGMVPLAETNSSRAVCRTKHLTSFAAGLFVPTNAISFKVPERSGAPSLVVLLVCLLGLICYVVAAAILHKLDQLDLRRAGVVPLCGRDGLFKYEVQVKTGWNQGAGTTAHVGISLYGREGRSGHRHLDSRGAFARNALDIFHIATDTSLGNVWKIRIWHDNKGLSPAWKLQYVLVKDLQTGSSYYFLVEDWLSVDNERTHGQVDMEVEASEEAVLLQLPRLLRYELQRALCESHLWVSLWERPTRSPFTRLQRATCCALLLQLFLLANTLWYSIVVDKRYGAVSRSSSLNGETVAAGVVTCLIVYPFYLLVFTLFRMSRSKCVTVEQVTQQVDQESVEIDDFLDNSMAGSSFLFFNGETNSEETNVDLPTPSTKSEESWDMVEEETEDRDWPELLSDTSVVGGAGHGAGMPRLKRGQGSRHLGVDMAFNPDDEEGAEQRNKYFTSSDEDLIKHILADGQNFFPQADESEMADLSSIFEDKTEVILLTKLNDPLLLESVRRDPPKTAFTSNTVVTDVCRPRRFPPWCGRAAMWGSWAGIALANGVSVWAGYGFSQNVAMMWLISCFASFFCSFLLLEPIKVLCEAVYYALCVRRLRPEDQDVLVEFPRVERVVQRVPRVRPPQGFALSQARHQARKVHMLHTMLKNFLVYMFFLLVVLLLNYSDSAKDTHSLRLRTQLQRALHTPEYHNISSRDDVLAWLHDSMLPRLLDESALLRDTGSVLLGTLRLRQIRDAQGEISLWPLSLPLLRCEIMGVYNSRDVVHQLNRSLEEASSSLKQLQQLHWLDSRTRAVFVEFSLYNVNTNLLAVFSFLFEFPVSERAQSSFDLIVITLWPITGLDLQLLLMIILLALVLYFLVRGILGFLREGYRYLLSAWRLLGICKLSLAASVFGIHLCRCIIAKQQWTSYLKHPRDTFTDFYPLAKQTQMYTVMSASLLFILVLKASHQLRFLREWAVFGRALRRSVWELLGAALALLLLVLAYSHTGHLLFHSVLDGYSNVISASLSLLGSGWCGLLSWRPAWIITGPSTFSALLFHISFAIFRLVLLWLVTSVLLRNYRRARAELYRPAVDLQDYEMVELFLRRLKMWMGLSRAKEFRHKVRFEGMELPPSRSSSTSDCKSLCLPPLDSPDSPPTPDSVDAGSEASWRPASSSPCSLTEAPGIGLGLGLGLGLGIGPGVVVGGNSWRERAETEASLRRLLPTLDALLQQLDRVNTTTEDLYHIECKLERAQRKRRRRGRERERDDGVQGGRSEGGQRGEGEAWKEQKRGKEKNKGSRKGKKVDKSELPKECGSSAAIPKKTPVATPVPFLKPRPSSASTNPPVPQLSAKPSISVPPPTPVTDKSSDSSSLPLSSANTSSSQVLPSKTPTALPSTRAPTPSLPSTPITRNWDLPAERETLPSSSLFNHPAHTTTIPTRKRKRKPPSLKNKVHPT</sequence>
<feature type="transmembrane region" description="Helical" evidence="16">
    <location>
        <begin position="3395"/>
        <end position="3415"/>
    </location>
</feature>
<feature type="transmembrane region" description="Helical" evidence="16">
    <location>
        <begin position="3435"/>
        <end position="3456"/>
    </location>
</feature>
<accession>I3KMG6</accession>
<reference evidence="23" key="3">
    <citation type="submission" date="2025-09" db="UniProtKB">
        <authorList>
            <consortium name="Ensembl"/>
        </authorList>
    </citation>
    <scope>IDENTIFICATION</scope>
</reference>
<protein>
    <submittedName>
        <fullName evidence="23">Polycystic kidney disease 1a</fullName>
    </submittedName>
</protein>
<feature type="compositionally biased region" description="Pro residues" evidence="15">
    <location>
        <begin position="4266"/>
        <end position="4275"/>
    </location>
</feature>
<feature type="domain" description="C-type lectin" evidence="18">
    <location>
        <begin position="413"/>
        <end position="526"/>
    </location>
</feature>
<evidence type="ECO:0000256" key="5">
    <source>
        <dbReference type="ARBA" id="ARBA00022614"/>
    </source>
</evidence>
<dbReference type="Pfam" id="PF08016">
    <property type="entry name" value="PKD_channel"/>
    <property type="match status" value="1"/>
</dbReference>
<evidence type="ECO:0000256" key="2">
    <source>
        <dbReference type="ARBA" id="ARBA00004651"/>
    </source>
</evidence>
<comment type="similarity">
    <text evidence="3">Belongs to the polycystin family.</text>
</comment>
<evidence type="ECO:0000259" key="20">
    <source>
        <dbReference type="PROSITE" id="PS50095"/>
    </source>
</evidence>
<dbReference type="FunFam" id="2.60.40.10:FF:002088">
    <property type="entry name" value="Polycystic kidney disease 1a"/>
    <property type="match status" value="1"/>
</dbReference>
<feature type="compositionally biased region" description="Low complexity" evidence="15">
    <location>
        <begin position="4479"/>
        <end position="4499"/>
    </location>
</feature>
<dbReference type="Ensembl" id="ENSONIT00000022330.2">
    <property type="protein sequence ID" value="ENSONIP00000022311.2"/>
    <property type="gene ID" value="ENSONIG00000017694.2"/>
</dbReference>
<evidence type="ECO:0000256" key="14">
    <source>
        <dbReference type="PROSITE-ProRule" id="PRU00152"/>
    </source>
</evidence>
<reference evidence="24" key="1">
    <citation type="submission" date="2012-01" db="EMBL/GenBank/DDBJ databases">
        <title>The Genome Sequence of Oreochromis niloticus (Nile Tilapia).</title>
        <authorList>
            <consortium name="Broad Institute Genome Assembly Team"/>
            <consortium name="Broad Institute Sequencing Platform"/>
            <person name="Di Palma F."/>
            <person name="Johnson J."/>
            <person name="Lander E.S."/>
            <person name="Lindblad-Toh K."/>
        </authorList>
    </citation>
    <scope>NUCLEOTIDE SEQUENCE [LARGE SCALE GENOMIC DNA]</scope>
</reference>
<dbReference type="SUPFAM" id="SSF49299">
    <property type="entry name" value="PKD domain"/>
    <property type="match status" value="11"/>
</dbReference>
<dbReference type="InterPro" id="IPR013122">
    <property type="entry name" value="PKD1_2_channel"/>
</dbReference>
<keyword evidence="4" id="KW-1003">Cell membrane</keyword>
<evidence type="ECO:0000256" key="16">
    <source>
        <dbReference type="SAM" id="Phobius"/>
    </source>
</evidence>
<dbReference type="PANTHER" id="PTHR46730">
    <property type="entry name" value="POLYCYSTIN-1"/>
    <property type="match status" value="1"/>
</dbReference>
<feature type="domain" description="WSC" evidence="22">
    <location>
        <begin position="179"/>
        <end position="276"/>
    </location>
</feature>
<dbReference type="STRING" id="8128.ENSONIP00000022311"/>
<evidence type="ECO:0000256" key="9">
    <source>
        <dbReference type="ARBA" id="ARBA00022989"/>
    </source>
</evidence>
<evidence type="ECO:0000259" key="19">
    <source>
        <dbReference type="PROSITE" id="PS50093"/>
    </source>
</evidence>
<keyword evidence="11 16" id="KW-0472">Membrane</keyword>
<dbReference type="InParanoid" id="I3KMG6"/>
<evidence type="ECO:0000256" key="1">
    <source>
        <dbReference type="ARBA" id="ARBA00004138"/>
    </source>
</evidence>
<feature type="signal peptide" evidence="17">
    <location>
        <begin position="1"/>
        <end position="43"/>
    </location>
</feature>
<keyword evidence="9 16" id="KW-1133">Transmembrane helix</keyword>
<dbReference type="PROSITE" id="PS51111">
    <property type="entry name" value="REJ"/>
    <property type="match status" value="1"/>
</dbReference>
<dbReference type="SMART" id="SM00082">
    <property type="entry name" value="LRRCT"/>
    <property type="match status" value="1"/>
</dbReference>
<dbReference type="InterPro" id="IPR000601">
    <property type="entry name" value="PKD_dom"/>
</dbReference>
<evidence type="ECO:0000256" key="7">
    <source>
        <dbReference type="ARBA" id="ARBA00022729"/>
    </source>
</evidence>
<evidence type="ECO:0000259" key="18">
    <source>
        <dbReference type="PROSITE" id="PS50041"/>
    </source>
</evidence>
<keyword evidence="24" id="KW-1185">Reference proteome</keyword>
<feature type="transmembrane region" description="Helical" evidence="16">
    <location>
        <begin position="4135"/>
        <end position="4157"/>
    </location>
</feature>
<dbReference type="InterPro" id="IPR032675">
    <property type="entry name" value="LRR_dom_sf"/>
</dbReference>
<feature type="transmembrane region" description="Helical" evidence="16">
    <location>
        <begin position="4065"/>
        <end position="4083"/>
    </location>
</feature>
<dbReference type="GO" id="GO:0005929">
    <property type="term" value="C:cilium"/>
    <property type="evidence" value="ECO:0007669"/>
    <property type="project" value="UniProtKB-SubCell"/>
</dbReference>
<dbReference type="FunFam" id="2.60.60.20:FF:000012">
    <property type="entry name" value="polycystin-1 isoform X2"/>
    <property type="match status" value="1"/>
</dbReference>
<dbReference type="InterPro" id="IPR022409">
    <property type="entry name" value="PKD/Chitinase_dom"/>
</dbReference>
<feature type="domain" description="PKD" evidence="19">
    <location>
        <begin position="1178"/>
        <end position="1251"/>
    </location>
</feature>
<evidence type="ECO:0000256" key="3">
    <source>
        <dbReference type="ARBA" id="ARBA00007200"/>
    </source>
</evidence>
<feature type="transmembrane region" description="Helical" evidence="16">
    <location>
        <begin position="4169"/>
        <end position="4189"/>
    </location>
</feature>
<dbReference type="SMART" id="SM00089">
    <property type="entry name" value="PKD"/>
    <property type="match status" value="14"/>
</dbReference>
<evidence type="ECO:0000256" key="4">
    <source>
        <dbReference type="ARBA" id="ARBA00022475"/>
    </source>
</evidence>
<dbReference type="GO" id="GO:0005261">
    <property type="term" value="F:monoatomic cation channel activity"/>
    <property type="evidence" value="ECO:0007669"/>
    <property type="project" value="TreeGrafter"/>
</dbReference>
<keyword evidence="7 17" id="KW-0732">Signal</keyword>
<feature type="transmembrane region" description="Helical" evidence="16">
    <location>
        <begin position="4025"/>
        <end position="4045"/>
    </location>
</feature>
<dbReference type="OMA" id="GENHVSW"/>
<feature type="domain" description="PLAT" evidence="20">
    <location>
        <begin position="3232"/>
        <end position="3347"/>
    </location>
</feature>
<dbReference type="PANTHER" id="PTHR46730:SF3">
    <property type="entry name" value="POLYCYSTIN-1"/>
    <property type="match status" value="1"/>
</dbReference>
<comment type="caution">
    <text evidence="14">Lacks conserved residue(s) required for the propagation of feature annotation.</text>
</comment>
<feature type="transmembrane region" description="Helical" evidence="16">
    <location>
        <begin position="3189"/>
        <end position="3209"/>
    </location>
</feature>
<feature type="domain" description="PKD" evidence="19">
    <location>
        <begin position="2141"/>
        <end position="2196"/>
    </location>
</feature>
<feature type="domain" description="PKD" evidence="19">
    <location>
        <begin position="293"/>
        <end position="343"/>
    </location>
</feature>
<dbReference type="PROSITE" id="PS50095">
    <property type="entry name" value="PLAT"/>
    <property type="match status" value="1"/>
</dbReference>
<evidence type="ECO:0000256" key="12">
    <source>
        <dbReference type="ARBA" id="ARBA00023180"/>
    </source>
</evidence>
<gene>
    <name evidence="23" type="primary">pkd1a</name>
</gene>
<feature type="transmembrane region" description="Helical" evidence="16">
    <location>
        <begin position="4104"/>
        <end position="4123"/>
    </location>
</feature>
<dbReference type="Gene3D" id="3.10.100.10">
    <property type="entry name" value="Mannose-Binding Protein A, subunit A"/>
    <property type="match status" value="1"/>
</dbReference>
<dbReference type="GO" id="GO:0006816">
    <property type="term" value="P:calcium ion transport"/>
    <property type="evidence" value="ECO:0007669"/>
    <property type="project" value="TreeGrafter"/>
</dbReference>
<dbReference type="InterPro" id="IPR016186">
    <property type="entry name" value="C-type_lectin-like/link_sf"/>
</dbReference>
<dbReference type="Pfam" id="PF00059">
    <property type="entry name" value="Lectin_C"/>
    <property type="match status" value="1"/>
</dbReference>
<feature type="domain" description="PKD" evidence="19">
    <location>
        <begin position="1273"/>
        <end position="1318"/>
    </location>
</feature>
<name>I3KMG6_ORENI</name>
<dbReference type="NCBIfam" id="TIGR00864">
    <property type="entry name" value="PCC"/>
    <property type="match status" value="1"/>
</dbReference>
<dbReference type="Gene3D" id="2.60.40.10">
    <property type="entry name" value="Immunoglobulins"/>
    <property type="match status" value="8"/>
</dbReference>
<dbReference type="Pfam" id="PF01477">
    <property type="entry name" value="PLAT"/>
    <property type="match status" value="1"/>
</dbReference>
<feature type="region of interest" description="Disordered" evidence="15">
    <location>
        <begin position="4369"/>
        <end position="4572"/>
    </location>
</feature>
<dbReference type="SMART" id="SM00308">
    <property type="entry name" value="LH2"/>
    <property type="match status" value="1"/>
</dbReference>
<feature type="compositionally biased region" description="Polar residues" evidence="15">
    <location>
        <begin position="4500"/>
        <end position="4526"/>
    </location>
</feature>
<dbReference type="InterPro" id="IPR014010">
    <property type="entry name" value="REJ_dom"/>
</dbReference>
<reference evidence="23" key="2">
    <citation type="submission" date="2025-08" db="UniProtKB">
        <authorList>
            <consortium name="Ensembl"/>
        </authorList>
    </citation>
    <scope>IDENTIFICATION</scope>
</reference>
<feature type="domain" description="PKD" evidence="19">
    <location>
        <begin position="1444"/>
        <end position="1508"/>
    </location>
</feature>
<evidence type="ECO:0000256" key="13">
    <source>
        <dbReference type="ARBA" id="ARBA00023273"/>
    </source>
</evidence>
<dbReference type="CDD" id="cd00037">
    <property type="entry name" value="CLECT"/>
    <property type="match status" value="1"/>
</dbReference>
<dbReference type="PROSITE" id="PS50041">
    <property type="entry name" value="C_TYPE_LECTIN_2"/>
    <property type="match status" value="1"/>
</dbReference>
<dbReference type="Gene3D" id="2.60.60.20">
    <property type="entry name" value="PLAT/LH2 domain"/>
    <property type="match status" value="1"/>
</dbReference>
<dbReference type="InterPro" id="IPR046791">
    <property type="entry name" value="Polycystin_dom"/>
</dbReference>
<dbReference type="Pfam" id="PF00801">
    <property type="entry name" value="PKD"/>
    <property type="match status" value="11"/>
</dbReference>
<dbReference type="PRINTS" id="PR00500">
    <property type="entry name" value="POLYCYSTIN1"/>
</dbReference>
<dbReference type="GO" id="GO:0005886">
    <property type="term" value="C:plasma membrane"/>
    <property type="evidence" value="ECO:0007669"/>
    <property type="project" value="UniProtKB-SubCell"/>
</dbReference>
<dbReference type="SUPFAM" id="SSF49723">
    <property type="entry name" value="Lipase/lipooxygenase domain (PLAT/LH2 domain)"/>
    <property type="match status" value="1"/>
</dbReference>
<feature type="transmembrane region" description="Helical" evidence="16">
    <location>
        <begin position="3982"/>
        <end position="4004"/>
    </location>
</feature>
<evidence type="ECO:0000256" key="11">
    <source>
        <dbReference type="ARBA" id="ARBA00023136"/>
    </source>
</evidence>
<keyword evidence="10" id="KW-0969">Cilium</keyword>
<feature type="domain" description="REJ" evidence="21">
    <location>
        <begin position="2199"/>
        <end position="2934"/>
    </location>
</feature>
<dbReference type="eggNOG" id="KOG3599">
    <property type="taxonomic scope" value="Eukaryota"/>
</dbReference>
<dbReference type="SUPFAM" id="SSF56436">
    <property type="entry name" value="C-type lectin-like"/>
    <property type="match status" value="1"/>
</dbReference>
<dbReference type="PROSITE" id="PS50093">
    <property type="entry name" value="PKD"/>
    <property type="match status" value="9"/>
</dbReference>
<dbReference type="InterPro" id="IPR042060">
    <property type="entry name" value="PLAT_polycystin1"/>
</dbReference>
<feature type="transmembrane region" description="Helical" evidence="16">
    <location>
        <begin position="3783"/>
        <end position="3802"/>
    </location>
</feature>
<feature type="region of interest" description="Disordered" evidence="15">
    <location>
        <begin position="4246"/>
        <end position="4292"/>
    </location>
</feature>
<evidence type="ECO:0000313" key="24">
    <source>
        <dbReference type="Proteomes" id="UP000005207"/>
    </source>
</evidence>
<dbReference type="InterPro" id="IPR035986">
    <property type="entry name" value="PKD_dom_sf"/>
</dbReference>
<feature type="chain" id="PRO_5025380627" evidence="17">
    <location>
        <begin position="44"/>
        <end position="4572"/>
    </location>
</feature>
<keyword evidence="6 16" id="KW-0812">Transmembrane</keyword>
<dbReference type="InterPro" id="IPR016187">
    <property type="entry name" value="CTDL_fold"/>
</dbReference>
<dbReference type="InterPro" id="IPR036392">
    <property type="entry name" value="PLAT/LH2_dom_sf"/>
</dbReference>
<dbReference type="InterPro" id="IPR002859">
    <property type="entry name" value="PKD/REJ-like"/>
</dbReference>
<evidence type="ECO:0000256" key="15">
    <source>
        <dbReference type="SAM" id="MobiDB-lite"/>
    </source>
</evidence>
<dbReference type="SUPFAM" id="SSF52058">
    <property type="entry name" value="L domain-like"/>
    <property type="match status" value="1"/>
</dbReference>
<dbReference type="Gene3D" id="3.80.10.10">
    <property type="entry name" value="Ribonuclease Inhibitor"/>
    <property type="match status" value="1"/>
</dbReference>
<feature type="domain" description="PKD" evidence="19">
    <location>
        <begin position="1346"/>
        <end position="1408"/>
    </location>
</feature>
<dbReference type="PROSITE" id="PS51212">
    <property type="entry name" value="WSC"/>
    <property type="match status" value="1"/>
</dbReference>
<feature type="domain" description="PKD" evidence="19">
    <location>
        <begin position="1527"/>
        <end position="1592"/>
    </location>
</feature>
<evidence type="ECO:0000256" key="8">
    <source>
        <dbReference type="ARBA" id="ARBA00022737"/>
    </source>
</evidence>
<dbReference type="SMART" id="SM00034">
    <property type="entry name" value="CLECT"/>
    <property type="match status" value="1"/>
</dbReference>
<feature type="transmembrane region" description="Helical" evidence="16">
    <location>
        <begin position="3670"/>
        <end position="3691"/>
    </location>
</feature>
<feature type="transmembrane region" description="Helical" evidence="16">
    <location>
        <begin position="3697"/>
        <end position="3716"/>
    </location>
</feature>